<feature type="compositionally biased region" description="Polar residues" evidence="1">
    <location>
        <begin position="143"/>
        <end position="152"/>
    </location>
</feature>
<feature type="compositionally biased region" description="Polar residues" evidence="1">
    <location>
        <begin position="284"/>
        <end position="298"/>
    </location>
</feature>
<keyword evidence="2" id="KW-1185">Reference proteome</keyword>
<feature type="compositionally biased region" description="Low complexity" evidence="1">
    <location>
        <begin position="241"/>
        <end position="258"/>
    </location>
</feature>
<feature type="region of interest" description="Disordered" evidence="1">
    <location>
        <begin position="129"/>
        <end position="152"/>
    </location>
</feature>
<feature type="region of interest" description="Disordered" evidence="1">
    <location>
        <begin position="165"/>
        <end position="189"/>
    </location>
</feature>
<accession>A0A914UNK2</accession>
<feature type="compositionally biased region" description="Basic and acidic residues" evidence="1">
    <location>
        <begin position="331"/>
        <end position="343"/>
    </location>
</feature>
<organism evidence="2 3">
    <name type="scientific">Plectus sambesii</name>
    <dbReference type="NCBI Taxonomy" id="2011161"/>
    <lineage>
        <taxon>Eukaryota</taxon>
        <taxon>Metazoa</taxon>
        <taxon>Ecdysozoa</taxon>
        <taxon>Nematoda</taxon>
        <taxon>Chromadorea</taxon>
        <taxon>Plectida</taxon>
        <taxon>Plectina</taxon>
        <taxon>Plectoidea</taxon>
        <taxon>Plectidae</taxon>
        <taxon>Plectus</taxon>
    </lineage>
</organism>
<feature type="region of interest" description="Disordered" evidence="1">
    <location>
        <begin position="204"/>
        <end position="346"/>
    </location>
</feature>
<dbReference type="AlphaFoldDB" id="A0A914UNK2"/>
<feature type="region of interest" description="Disordered" evidence="1">
    <location>
        <begin position="64"/>
        <end position="93"/>
    </location>
</feature>
<proteinExistence type="predicted"/>
<protein>
    <submittedName>
        <fullName evidence="3">Uncharacterized protein</fullName>
    </submittedName>
</protein>
<evidence type="ECO:0000313" key="3">
    <source>
        <dbReference type="WBParaSite" id="PSAMB.scaffold1117size35730.g11195.t1"/>
    </source>
</evidence>
<dbReference type="Proteomes" id="UP000887566">
    <property type="component" value="Unplaced"/>
</dbReference>
<evidence type="ECO:0000256" key="1">
    <source>
        <dbReference type="SAM" id="MobiDB-lite"/>
    </source>
</evidence>
<feature type="compositionally biased region" description="Polar residues" evidence="1">
    <location>
        <begin position="177"/>
        <end position="189"/>
    </location>
</feature>
<evidence type="ECO:0000313" key="2">
    <source>
        <dbReference type="Proteomes" id="UP000887566"/>
    </source>
</evidence>
<sequence>MTVKQRRRGRSSNEHDEDEVLDLIDSCRRYQEEKALEHHGSHSPLLRKSSSDEELLHLLDRPVILPSPVVSGDENSSESESENRRDSSHLSSMLADSIGSSLRTFVGTAVPTETKEAILRRASEDQLAVRQRAEGGRSHHSRSSLITNTLESTIDTVVPTALQRVPETSHESEPKSNSDSPPVSARGSSVLNRLSYSIKRKMQRMTNPANDASPPPSPRSFRTSIDDRAADLPPPATPTRARQSSSASAQQVQTQLSQPEQESDTADSGVLIRGSSRKRSGRSDASNIQPMRQATSDLESSKYSSKHSSMSSKHGSGKSKSKTAPSDVTPEESRKELSDESFHRLLHSQGLELTDLTESTLV</sequence>
<reference evidence="3" key="1">
    <citation type="submission" date="2022-11" db="UniProtKB">
        <authorList>
            <consortium name="WormBaseParasite"/>
        </authorList>
    </citation>
    <scope>IDENTIFICATION</scope>
</reference>
<feature type="compositionally biased region" description="Basic and acidic residues" evidence="1">
    <location>
        <begin position="167"/>
        <end position="176"/>
    </location>
</feature>
<dbReference type="WBParaSite" id="PSAMB.scaffold1117size35730.g11195.t1">
    <property type="protein sequence ID" value="PSAMB.scaffold1117size35730.g11195.t1"/>
    <property type="gene ID" value="PSAMB.scaffold1117size35730.g11195"/>
</dbReference>
<name>A0A914UNK2_9BILA</name>
<feature type="compositionally biased region" description="Low complexity" evidence="1">
    <location>
        <begin position="301"/>
        <end position="314"/>
    </location>
</feature>